<dbReference type="GO" id="GO:0006508">
    <property type="term" value="P:proteolysis"/>
    <property type="evidence" value="ECO:0007669"/>
    <property type="project" value="UniProtKB-KW"/>
</dbReference>
<sequence length="438" mass="51001">MIINPSFVLDMLEKVRPGLQEIARKEADSLLMLKKAHNIESEKLFLWDRSFYLNQQHEADKFDTKLTMEYFELHTVVRNTLSVYETFLGIRFELVDHSRAQQLHGENALHITWHEDVLLFLVWDVKEDGESFLGWLYFDLYSREGKHTHHAAHFGLRKGFERPDGTRSYPASLLVVNQTKNVDSSPSLLTVNQVRSIFHEVGHGMHNLLSKTRFARMHGTKVDRDFVETPSLLFEHFLWKPEILRAVSCHYSHTSRDFQEHWQSAHQNEEFPSKHLSDEVIFAIVSNNESSSALLVLKQLHFALHDFTIHNPPTRDFLEKLDLCEVYNKLWVELLPLSGGEMIGKGFHWGHGGSLVRAYMCGSYDAGYYAYILGRVWALDMFESFFAGDKCMKEAGRRYREMILKPGGSQSEWKTLREYLGREPDPAAYFRWLGLNDK</sequence>
<keyword evidence="3 6" id="KW-0378">Hydrolase</keyword>
<dbReference type="GO" id="GO:0004222">
    <property type="term" value="F:metalloendopeptidase activity"/>
    <property type="evidence" value="ECO:0007669"/>
    <property type="project" value="UniProtKB-EC"/>
</dbReference>
<dbReference type="Gene3D" id="1.10.1370.40">
    <property type="match status" value="2"/>
</dbReference>
<evidence type="ECO:0000313" key="8">
    <source>
        <dbReference type="EMBL" id="KAJ4393046.1"/>
    </source>
</evidence>
<evidence type="ECO:0000256" key="2">
    <source>
        <dbReference type="ARBA" id="ARBA00022723"/>
    </source>
</evidence>
<comment type="caution">
    <text evidence="8">The sequence shown here is derived from an EMBL/GenBank/DDBJ whole genome shotgun (WGS) entry which is preliminary data.</text>
</comment>
<comment type="similarity">
    <text evidence="6">Belongs to the peptidase M3 family.</text>
</comment>
<organism evidence="8 9">
    <name type="scientific">Gnomoniopsis smithogilvyi</name>
    <dbReference type="NCBI Taxonomy" id="1191159"/>
    <lineage>
        <taxon>Eukaryota</taxon>
        <taxon>Fungi</taxon>
        <taxon>Dikarya</taxon>
        <taxon>Ascomycota</taxon>
        <taxon>Pezizomycotina</taxon>
        <taxon>Sordariomycetes</taxon>
        <taxon>Sordariomycetidae</taxon>
        <taxon>Diaporthales</taxon>
        <taxon>Gnomoniaceae</taxon>
        <taxon>Gnomoniopsis</taxon>
    </lineage>
</organism>
<keyword evidence="5 6" id="KW-0482">Metalloprotease</keyword>
<keyword evidence="9" id="KW-1185">Reference proteome</keyword>
<evidence type="ECO:0000256" key="1">
    <source>
        <dbReference type="ARBA" id="ARBA00022670"/>
    </source>
</evidence>
<keyword evidence="1 6" id="KW-0645">Protease</keyword>
<dbReference type="Pfam" id="PF01432">
    <property type="entry name" value="Peptidase_M3"/>
    <property type="match status" value="1"/>
</dbReference>
<dbReference type="InterPro" id="IPR045090">
    <property type="entry name" value="Pept_M3A_M3B"/>
</dbReference>
<dbReference type="OrthoDB" id="534666at2759"/>
<dbReference type="EMBL" id="JAPEVB010000002">
    <property type="protein sequence ID" value="KAJ4393046.1"/>
    <property type="molecule type" value="Genomic_DNA"/>
</dbReference>
<dbReference type="PANTHER" id="PTHR11804:SF84">
    <property type="entry name" value="SACCHAROLYSIN"/>
    <property type="match status" value="1"/>
</dbReference>
<comment type="cofactor">
    <cofactor evidence="6">
        <name>Zn(2+)</name>
        <dbReference type="ChEBI" id="CHEBI:29105"/>
    </cofactor>
    <text evidence="6">Binds 1 zinc ion.</text>
</comment>
<dbReference type="SUPFAM" id="SSF55486">
    <property type="entry name" value="Metalloproteases ('zincins'), catalytic domain"/>
    <property type="match status" value="1"/>
</dbReference>
<feature type="domain" description="Peptidase M3A/M3B catalytic" evidence="7">
    <location>
        <begin position="4"/>
        <end position="431"/>
    </location>
</feature>
<evidence type="ECO:0000256" key="5">
    <source>
        <dbReference type="ARBA" id="ARBA00023049"/>
    </source>
</evidence>
<protein>
    <submittedName>
        <fullName evidence="8">Metalloendopeptidase</fullName>
        <ecNumber evidence="8">3.4.24.37</ecNumber>
    </submittedName>
</protein>
<keyword evidence="2 6" id="KW-0479">Metal-binding</keyword>
<dbReference type="AlphaFoldDB" id="A0A9W8YWD3"/>
<dbReference type="GO" id="GO:0046872">
    <property type="term" value="F:metal ion binding"/>
    <property type="evidence" value="ECO:0007669"/>
    <property type="project" value="UniProtKB-UniRule"/>
</dbReference>
<evidence type="ECO:0000256" key="6">
    <source>
        <dbReference type="RuleBase" id="RU003435"/>
    </source>
</evidence>
<evidence type="ECO:0000313" key="9">
    <source>
        <dbReference type="Proteomes" id="UP001140453"/>
    </source>
</evidence>
<reference evidence="8" key="1">
    <citation type="submission" date="2022-10" db="EMBL/GenBank/DDBJ databases">
        <title>Tapping the CABI collections for fungal endophytes: first genome assemblies for Collariella, Neodidymelliopsis, Ascochyta clinopodiicola, Didymella pomorum, Didymosphaeria variabile, Neocosmospora piperis and Neocucurbitaria cava.</title>
        <authorList>
            <person name="Hill R."/>
        </authorList>
    </citation>
    <scope>NUCLEOTIDE SEQUENCE</scope>
    <source>
        <strain evidence="8">IMI 355082</strain>
    </source>
</reference>
<evidence type="ECO:0000256" key="3">
    <source>
        <dbReference type="ARBA" id="ARBA00022801"/>
    </source>
</evidence>
<gene>
    <name evidence="8" type="primary">PRD1_1</name>
    <name evidence="8" type="ORF">N0V93_002252</name>
</gene>
<dbReference type="GO" id="GO:0006518">
    <property type="term" value="P:peptide metabolic process"/>
    <property type="evidence" value="ECO:0007669"/>
    <property type="project" value="TreeGrafter"/>
</dbReference>
<keyword evidence="4 6" id="KW-0862">Zinc</keyword>
<dbReference type="Proteomes" id="UP001140453">
    <property type="component" value="Unassembled WGS sequence"/>
</dbReference>
<dbReference type="FunFam" id="3.40.390.10:FF:000074">
    <property type="entry name" value="Metalloprotease"/>
    <property type="match status" value="1"/>
</dbReference>
<name>A0A9W8YWD3_9PEZI</name>
<evidence type="ECO:0000259" key="7">
    <source>
        <dbReference type="Pfam" id="PF01432"/>
    </source>
</evidence>
<dbReference type="InterPro" id="IPR001567">
    <property type="entry name" value="Pept_M3A_M3B_dom"/>
</dbReference>
<dbReference type="GO" id="GO:0005758">
    <property type="term" value="C:mitochondrial intermembrane space"/>
    <property type="evidence" value="ECO:0007669"/>
    <property type="project" value="TreeGrafter"/>
</dbReference>
<accession>A0A9W8YWD3</accession>
<dbReference type="EC" id="3.4.24.37" evidence="8"/>
<dbReference type="PANTHER" id="PTHR11804">
    <property type="entry name" value="PROTEASE M3 THIMET OLIGOPEPTIDASE-RELATED"/>
    <property type="match status" value="1"/>
</dbReference>
<proteinExistence type="inferred from homology"/>
<evidence type="ECO:0000256" key="4">
    <source>
        <dbReference type="ARBA" id="ARBA00022833"/>
    </source>
</evidence>